<organism evidence="1 2">
    <name type="scientific">Alysiella filiformis DSM 16848</name>
    <dbReference type="NCBI Taxonomy" id="1120981"/>
    <lineage>
        <taxon>Bacteria</taxon>
        <taxon>Pseudomonadati</taxon>
        <taxon>Pseudomonadota</taxon>
        <taxon>Betaproteobacteria</taxon>
        <taxon>Neisseriales</taxon>
        <taxon>Neisseriaceae</taxon>
        <taxon>Alysiella</taxon>
    </lineage>
</organism>
<dbReference type="AlphaFoldDB" id="A0A286E914"/>
<accession>A0A286E914</accession>
<sequence length="122" mass="13372">MIDGIVSGRLVLAPKIMRTNRGSQYLIAKITVFAYRNSNLDVQELDGDVIAFDPLVIDELMRQNTGDVISIAGIITPILQQKRAIGQDLPVTLYITAKKIYADYVHGQAKGKGGLFQLLGVK</sequence>
<evidence type="ECO:0000313" key="1">
    <source>
        <dbReference type="EMBL" id="SOD67415.1"/>
    </source>
</evidence>
<proteinExistence type="predicted"/>
<protein>
    <recommendedName>
        <fullName evidence="3">Single-strand binding protein family protein</fullName>
    </recommendedName>
</protein>
<dbReference type="EMBL" id="OCNF01000006">
    <property type="protein sequence ID" value="SOD67415.1"/>
    <property type="molecule type" value="Genomic_DNA"/>
</dbReference>
<name>A0A286E914_9NEIS</name>
<evidence type="ECO:0000313" key="2">
    <source>
        <dbReference type="Proteomes" id="UP000219669"/>
    </source>
</evidence>
<dbReference type="Proteomes" id="UP000219669">
    <property type="component" value="Unassembled WGS sequence"/>
</dbReference>
<reference evidence="1 2" key="1">
    <citation type="submission" date="2017-09" db="EMBL/GenBank/DDBJ databases">
        <authorList>
            <person name="Ehlers B."/>
            <person name="Leendertz F.H."/>
        </authorList>
    </citation>
    <scope>NUCLEOTIDE SEQUENCE [LARGE SCALE GENOMIC DNA]</scope>
    <source>
        <strain evidence="1 2">DSM 16848</strain>
    </source>
</reference>
<evidence type="ECO:0008006" key="3">
    <source>
        <dbReference type="Google" id="ProtNLM"/>
    </source>
</evidence>
<gene>
    <name evidence="1" type="ORF">SAMN02746062_00896</name>
</gene>
<keyword evidence="2" id="KW-1185">Reference proteome</keyword>